<comment type="caution">
    <text evidence="6">Lacks conserved residue(s) required for the propagation of feature annotation.</text>
</comment>
<dbReference type="GO" id="GO:0005737">
    <property type="term" value="C:cytoplasm"/>
    <property type="evidence" value="ECO:0007669"/>
    <property type="project" value="InterPro"/>
</dbReference>
<evidence type="ECO:0000256" key="1">
    <source>
        <dbReference type="ARBA" id="ARBA00022490"/>
    </source>
</evidence>
<comment type="catalytic activity">
    <reaction evidence="5">
        <text>[protein]-L-glutamate 5-O-methyl ester + H2O = L-glutamyl-[protein] + methanol + H(+)</text>
        <dbReference type="Rhea" id="RHEA:23236"/>
        <dbReference type="Rhea" id="RHEA-COMP:10208"/>
        <dbReference type="Rhea" id="RHEA-COMP:10311"/>
        <dbReference type="ChEBI" id="CHEBI:15377"/>
        <dbReference type="ChEBI" id="CHEBI:15378"/>
        <dbReference type="ChEBI" id="CHEBI:17790"/>
        <dbReference type="ChEBI" id="CHEBI:29973"/>
        <dbReference type="ChEBI" id="CHEBI:82795"/>
        <dbReference type="EC" id="3.1.1.61"/>
    </reaction>
</comment>
<dbReference type="EMBL" id="QXFM01000006">
    <property type="protein sequence ID" value="RIV92880.1"/>
    <property type="molecule type" value="Genomic_DNA"/>
</dbReference>
<name>A0A3A1PGV7_9SPHN</name>
<keyword evidence="11" id="KW-1185">Reference proteome</keyword>
<dbReference type="GO" id="GO:0000156">
    <property type="term" value="F:phosphorelay response regulator activity"/>
    <property type="evidence" value="ECO:0007669"/>
    <property type="project" value="InterPro"/>
</dbReference>
<dbReference type="GO" id="GO:0008984">
    <property type="term" value="F:protein-glutamate methylesterase activity"/>
    <property type="evidence" value="ECO:0007669"/>
    <property type="project" value="UniProtKB-EC"/>
</dbReference>
<dbReference type="EC" id="3.1.1.61" evidence="4"/>
<evidence type="ECO:0000313" key="11">
    <source>
        <dbReference type="Proteomes" id="UP000265366"/>
    </source>
</evidence>
<evidence type="ECO:0000256" key="5">
    <source>
        <dbReference type="ARBA" id="ARBA00048267"/>
    </source>
</evidence>
<evidence type="ECO:0000256" key="6">
    <source>
        <dbReference type="PROSITE-ProRule" id="PRU00050"/>
    </source>
</evidence>
<dbReference type="Gene3D" id="3.40.50.2300">
    <property type="match status" value="1"/>
</dbReference>
<feature type="modified residue" description="4-aspartylphosphate" evidence="7">
    <location>
        <position position="171"/>
    </location>
</feature>
<evidence type="ECO:0000256" key="3">
    <source>
        <dbReference type="ARBA" id="ARBA00022801"/>
    </source>
</evidence>
<dbReference type="GO" id="GO:0006935">
    <property type="term" value="P:chemotaxis"/>
    <property type="evidence" value="ECO:0007669"/>
    <property type="project" value="UniProtKB-KW"/>
</dbReference>
<feature type="domain" description="CheB-type methylesterase" evidence="9">
    <location>
        <begin position="266"/>
        <end position="427"/>
    </location>
</feature>
<protein>
    <recommendedName>
        <fullName evidence="4">protein-glutamate methylesterase</fullName>
        <ecNumber evidence="4">3.1.1.61</ecNumber>
    </recommendedName>
</protein>
<dbReference type="Proteomes" id="UP000265366">
    <property type="component" value="Unassembled WGS sequence"/>
</dbReference>
<dbReference type="SUPFAM" id="SSF52738">
    <property type="entry name" value="Methylesterase CheB, C-terminal domain"/>
    <property type="match status" value="1"/>
</dbReference>
<evidence type="ECO:0000256" key="7">
    <source>
        <dbReference type="PROSITE-ProRule" id="PRU00169"/>
    </source>
</evidence>
<dbReference type="CDD" id="cd17541">
    <property type="entry name" value="REC_CheB-like"/>
    <property type="match status" value="1"/>
</dbReference>
<comment type="caution">
    <text evidence="10">The sequence shown here is derived from an EMBL/GenBank/DDBJ whole genome shotgun (WGS) entry which is preliminary data.</text>
</comment>
<dbReference type="Pfam" id="PF01339">
    <property type="entry name" value="CheB_methylest"/>
    <property type="match status" value="1"/>
</dbReference>
<organism evidence="10 11">
    <name type="scientific">Aurantiacibacter xanthus</name>
    <dbReference type="NCBI Taxonomy" id="1784712"/>
    <lineage>
        <taxon>Bacteria</taxon>
        <taxon>Pseudomonadati</taxon>
        <taxon>Pseudomonadota</taxon>
        <taxon>Alphaproteobacteria</taxon>
        <taxon>Sphingomonadales</taxon>
        <taxon>Erythrobacteraceae</taxon>
        <taxon>Aurantiacibacter</taxon>
    </lineage>
</organism>
<dbReference type="InterPro" id="IPR000673">
    <property type="entry name" value="Sig_transdc_resp-reg_Me-estase"/>
</dbReference>
<dbReference type="InterPro" id="IPR035909">
    <property type="entry name" value="CheB_C"/>
</dbReference>
<feature type="domain" description="Response regulatory" evidence="8">
    <location>
        <begin position="120"/>
        <end position="237"/>
    </location>
</feature>
<dbReference type="OrthoDB" id="9793421at2"/>
<evidence type="ECO:0000256" key="2">
    <source>
        <dbReference type="ARBA" id="ARBA00022500"/>
    </source>
</evidence>
<evidence type="ECO:0000256" key="4">
    <source>
        <dbReference type="ARBA" id="ARBA00039140"/>
    </source>
</evidence>
<keyword evidence="2" id="KW-0145">Chemotaxis</keyword>
<dbReference type="AlphaFoldDB" id="A0A3A1PGV7"/>
<evidence type="ECO:0000313" key="10">
    <source>
        <dbReference type="EMBL" id="RIV92880.1"/>
    </source>
</evidence>
<dbReference type="PANTHER" id="PTHR42872">
    <property type="entry name" value="PROTEIN-GLUTAMATE METHYLESTERASE/PROTEIN-GLUTAMINE GLUTAMINASE"/>
    <property type="match status" value="1"/>
</dbReference>
<dbReference type="Gene3D" id="3.40.50.180">
    <property type="entry name" value="Methylesterase CheB, C-terminal domain"/>
    <property type="match status" value="1"/>
</dbReference>
<accession>A0A3A1PGV7</accession>
<reference evidence="10 11" key="1">
    <citation type="submission" date="2018-08" db="EMBL/GenBank/DDBJ databases">
        <title>Erythrobacter zhengii sp.nov., a bacterium isolated from deep-sea sediment.</title>
        <authorList>
            <person name="Fang C."/>
            <person name="Wu Y.-H."/>
            <person name="Sun C."/>
            <person name="Wang H."/>
            <person name="Cheng H."/>
            <person name="Meng F.-X."/>
            <person name="Wang C.-S."/>
            <person name="Xu X.-W."/>
        </authorList>
    </citation>
    <scope>NUCLEOTIDE SEQUENCE [LARGE SCALE GENOMIC DNA]</scope>
    <source>
        <strain evidence="10 11">CCTCC AB 2015396</strain>
    </source>
</reference>
<proteinExistence type="predicted"/>
<dbReference type="Pfam" id="PF00072">
    <property type="entry name" value="Response_reg"/>
    <property type="match status" value="1"/>
</dbReference>
<dbReference type="InterPro" id="IPR011006">
    <property type="entry name" value="CheY-like_superfamily"/>
</dbReference>
<evidence type="ECO:0000259" key="9">
    <source>
        <dbReference type="PROSITE" id="PS50122"/>
    </source>
</evidence>
<dbReference type="SMART" id="SM00448">
    <property type="entry name" value="REC"/>
    <property type="match status" value="1"/>
</dbReference>
<dbReference type="PROSITE" id="PS50122">
    <property type="entry name" value="CHEB"/>
    <property type="match status" value="1"/>
</dbReference>
<sequence length="454" mass="47591">MPGVESPVAALRACRVSTWRRGAAGIAKQPGVEAPETMLFSAIAMASCNSPLLRQVPDLVGGNYSEGAYPFDPVSYGRTPSQRLGFVRSRKPKRMAPVSRLALARLQYTTNRIEIMKPARVLVVDDSAAMRALFCDILDQAKGVEVVGTASSAAEARDKIPDCRPNVLTLDVEMPGMTGMEFLAELMEENPIAVVMLSSVAQDGSGTAAKALALGAVDCFPKPLHTSPEEFKKTVAKLGTIVQKAANTDMDAHKASLGGASAGGDYDNDGRLVLLAAGAESIETVRSVIAAMPANCPPTLILLDAEEDAVERAVDRLRPSVACKIETAEDGAMIMPGTVYLAYDKSKHVAVEDDFALLIKLVDRDPVGGFRPSADLMFASAARAGVPVLGGMLEKESDDGAKGLMALGKTGAQVFLQSGTNSAAAGLLDKFDAVSASDIPGWLLNATAKGRKAA</sequence>
<keyword evidence="7" id="KW-0597">Phosphoprotein</keyword>
<gene>
    <name evidence="10" type="ORF">D2V17_01050</name>
</gene>
<keyword evidence="1" id="KW-0963">Cytoplasm</keyword>
<dbReference type="InterPro" id="IPR001789">
    <property type="entry name" value="Sig_transdc_resp-reg_receiver"/>
</dbReference>
<keyword evidence="3" id="KW-0378">Hydrolase</keyword>
<dbReference type="PANTHER" id="PTHR42872:SF6">
    <property type="entry name" value="PROTEIN-GLUTAMATE METHYLESTERASE_PROTEIN-GLUTAMINE GLUTAMINASE"/>
    <property type="match status" value="1"/>
</dbReference>
<evidence type="ECO:0000259" key="8">
    <source>
        <dbReference type="PROSITE" id="PS50110"/>
    </source>
</evidence>
<dbReference type="PROSITE" id="PS50110">
    <property type="entry name" value="RESPONSE_REGULATORY"/>
    <property type="match status" value="1"/>
</dbReference>
<dbReference type="SUPFAM" id="SSF52172">
    <property type="entry name" value="CheY-like"/>
    <property type="match status" value="1"/>
</dbReference>